<evidence type="ECO:0000256" key="4">
    <source>
        <dbReference type="ARBA" id="ARBA00022833"/>
    </source>
</evidence>
<dbReference type="PROSITE" id="PS00758">
    <property type="entry name" value="ARGE_DAPE_CPG2_1"/>
    <property type="match status" value="1"/>
</dbReference>
<evidence type="ECO:0000313" key="6">
    <source>
        <dbReference type="EMBL" id="MFI0793490.1"/>
    </source>
</evidence>
<dbReference type="InterPro" id="IPR050072">
    <property type="entry name" value="Peptidase_M20A"/>
</dbReference>
<dbReference type="RefSeq" id="WP_396678966.1">
    <property type="nucleotide sequence ID" value="NZ_JBIRPU010000006.1"/>
</dbReference>
<evidence type="ECO:0000256" key="3">
    <source>
        <dbReference type="ARBA" id="ARBA00022801"/>
    </source>
</evidence>
<dbReference type="Pfam" id="PF07687">
    <property type="entry name" value="M20_dimer"/>
    <property type="match status" value="1"/>
</dbReference>
<dbReference type="PANTHER" id="PTHR43808:SF9">
    <property type="entry name" value="BLL0789 PROTEIN"/>
    <property type="match status" value="1"/>
</dbReference>
<keyword evidence="7" id="KW-1185">Reference proteome</keyword>
<dbReference type="Gene3D" id="3.30.70.360">
    <property type="match status" value="1"/>
</dbReference>
<dbReference type="EMBL" id="JBIRPU010000006">
    <property type="protein sequence ID" value="MFI0793490.1"/>
    <property type="molecule type" value="Genomic_DNA"/>
</dbReference>
<organism evidence="6 7">
    <name type="scientific">Micromonospora rubida</name>
    <dbReference type="NCBI Taxonomy" id="2697657"/>
    <lineage>
        <taxon>Bacteria</taxon>
        <taxon>Bacillati</taxon>
        <taxon>Actinomycetota</taxon>
        <taxon>Actinomycetes</taxon>
        <taxon>Micromonosporales</taxon>
        <taxon>Micromonosporaceae</taxon>
        <taxon>Micromonospora</taxon>
    </lineage>
</organism>
<dbReference type="Pfam" id="PF01546">
    <property type="entry name" value="Peptidase_M20"/>
    <property type="match status" value="1"/>
</dbReference>
<dbReference type="InterPro" id="IPR017150">
    <property type="entry name" value="Pept_M20_glutamate_carboxypep"/>
</dbReference>
<comment type="caution">
    <text evidence="6">The sequence shown here is derived from an EMBL/GenBank/DDBJ whole genome shotgun (WGS) entry which is preliminary data.</text>
</comment>
<protein>
    <submittedName>
        <fullName evidence="6">M20/M25/M40 family metallo-hydrolase</fullName>
    </submittedName>
</protein>
<evidence type="ECO:0000256" key="1">
    <source>
        <dbReference type="ARBA" id="ARBA00001947"/>
    </source>
</evidence>
<keyword evidence="4" id="KW-0862">Zinc</keyword>
<feature type="domain" description="Peptidase M20 dimerisation" evidence="5">
    <location>
        <begin position="183"/>
        <end position="274"/>
    </location>
</feature>
<keyword evidence="3" id="KW-0378">Hydrolase</keyword>
<dbReference type="PANTHER" id="PTHR43808">
    <property type="entry name" value="ACETYLORNITHINE DEACETYLASE"/>
    <property type="match status" value="1"/>
</dbReference>
<reference evidence="6 7" key="1">
    <citation type="submission" date="2024-10" db="EMBL/GenBank/DDBJ databases">
        <title>The Natural Products Discovery Center: Release of the First 8490 Sequenced Strains for Exploring Actinobacteria Biosynthetic Diversity.</title>
        <authorList>
            <person name="Kalkreuter E."/>
            <person name="Kautsar S.A."/>
            <person name="Yang D."/>
            <person name="Bader C.D."/>
            <person name="Teijaro C.N."/>
            <person name="Fluegel L."/>
            <person name="Davis C.M."/>
            <person name="Simpson J.R."/>
            <person name="Lauterbach L."/>
            <person name="Steele A.D."/>
            <person name="Gui C."/>
            <person name="Meng S."/>
            <person name="Li G."/>
            <person name="Viehrig K."/>
            <person name="Ye F."/>
            <person name="Su P."/>
            <person name="Kiefer A.F."/>
            <person name="Nichols A."/>
            <person name="Cepeda A.J."/>
            <person name="Yan W."/>
            <person name="Fan B."/>
            <person name="Jiang Y."/>
            <person name="Adhikari A."/>
            <person name="Zheng C.-J."/>
            <person name="Schuster L."/>
            <person name="Cowan T.M."/>
            <person name="Smanski M.J."/>
            <person name="Chevrette M.G."/>
            <person name="De Carvalho L.P.S."/>
            <person name="Shen B."/>
        </authorList>
    </citation>
    <scope>NUCLEOTIDE SEQUENCE [LARGE SCALE GENOMIC DNA]</scope>
    <source>
        <strain evidence="6 7">NPDC021253</strain>
    </source>
</reference>
<dbReference type="InterPro" id="IPR002933">
    <property type="entry name" value="Peptidase_M20"/>
</dbReference>
<dbReference type="PIRSF" id="PIRSF037238">
    <property type="entry name" value="Carboxypeptidase_G2"/>
    <property type="match status" value="1"/>
</dbReference>
<dbReference type="InterPro" id="IPR036264">
    <property type="entry name" value="Bact_exopeptidase_dim_dom"/>
</dbReference>
<proteinExistence type="predicted"/>
<dbReference type="SUPFAM" id="SSF53187">
    <property type="entry name" value="Zn-dependent exopeptidases"/>
    <property type="match status" value="1"/>
</dbReference>
<dbReference type="Gene3D" id="3.40.630.10">
    <property type="entry name" value="Zn peptidases"/>
    <property type="match status" value="1"/>
</dbReference>
<evidence type="ECO:0000256" key="2">
    <source>
        <dbReference type="ARBA" id="ARBA00022723"/>
    </source>
</evidence>
<dbReference type="InterPro" id="IPR001261">
    <property type="entry name" value="ArgE/DapE_CS"/>
</dbReference>
<accession>A0ABW7SIF9</accession>
<dbReference type="Proteomes" id="UP001611075">
    <property type="component" value="Unassembled WGS sequence"/>
</dbReference>
<dbReference type="SUPFAM" id="SSF55031">
    <property type="entry name" value="Bacterial exopeptidase dimerisation domain"/>
    <property type="match status" value="1"/>
</dbReference>
<name>A0ABW7SIF9_9ACTN</name>
<evidence type="ECO:0000259" key="5">
    <source>
        <dbReference type="Pfam" id="PF07687"/>
    </source>
</evidence>
<sequence>MPTSVSTDRLHDLRTRTAEMVGQLGRLVSVETPSNDLSACRAGAETVSGIAEEIVGVPADSVEVDGRAHLRWRWPAAPGQPTVALIGHYDTVWPLGTLERWPFALDEAAGTATGPGCFDMKAGIVQLFHAVAALPDRAGLEILLTCDEEIGSPTSRKLVQETASRCDAALILEPSVDGAVKTSRKGIGRYRFDVHGRAAHAGLDPELGRNALTVLGRLLLDVGELSRPDLGTIVTPTLAGGGTAGNVVPAHAWLGVDVRVTVESEAERVDGELRSLKPFLPDVFVVLAGGTSRPPLPASSTAALFARAAALAPALGLGPLQSADVGGGSDGNFTAAADCPTLDGLGAVGDGAHSEGEYVVVAAMPERAALVAELIEDIRRNHDGGPQDR</sequence>
<gene>
    <name evidence="6" type="ORF">ACH4OY_12465</name>
</gene>
<dbReference type="InterPro" id="IPR011650">
    <property type="entry name" value="Peptidase_M20_dimer"/>
</dbReference>
<keyword evidence="2" id="KW-0479">Metal-binding</keyword>
<evidence type="ECO:0000313" key="7">
    <source>
        <dbReference type="Proteomes" id="UP001611075"/>
    </source>
</evidence>
<comment type="cofactor">
    <cofactor evidence="1">
        <name>Zn(2+)</name>
        <dbReference type="ChEBI" id="CHEBI:29105"/>
    </cofactor>
</comment>